<reference evidence="3 4" key="1">
    <citation type="submission" date="2023-10" db="EMBL/GenBank/DDBJ databases">
        <title>Noviherbaspirillum sp. CPCC 100848 genome assembly.</title>
        <authorList>
            <person name="Li X.Y."/>
            <person name="Fang X.M."/>
        </authorList>
    </citation>
    <scope>NUCLEOTIDE SEQUENCE [LARGE SCALE GENOMIC DNA]</scope>
    <source>
        <strain evidence="3 4">CPCC 100848</strain>
    </source>
</reference>
<dbReference type="Proteomes" id="UP001352263">
    <property type="component" value="Unassembled WGS sequence"/>
</dbReference>
<keyword evidence="4" id="KW-1185">Reference proteome</keyword>
<gene>
    <name evidence="3" type="ORF">RY831_04345</name>
</gene>
<proteinExistence type="predicted"/>
<dbReference type="EMBL" id="JAWIIV010000002">
    <property type="protein sequence ID" value="MEC4718362.1"/>
    <property type="molecule type" value="Genomic_DNA"/>
</dbReference>
<sequence>MSLDCNVGGADKTLRIIIGIALVAFVVLAQVETLWKVIAGVAAAIALVTAFVGFCPLNRLIGVDTCKRRV</sequence>
<dbReference type="Gene3D" id="6.10.140.1340">
    <property type="match status" value="1"/>
</dbReference>
<feature type="domain" description="Inner membrane protein YgaP-like transmembrane" evidence="2">
    <location>
        <begin position="5"/>
        <end position="68"/>
    </location>
</feature>
<evidence type="ECO:0000259" key="2">
    <source>
        <dbReference type="Pfam" id="PF11127"/>
    </source>
</evidence>
<organism evidence="3 4">
    <name type="scientific">Noviherbaspirillum album</name>
    <dbReference type="NCBI Taxonomy" id="3080276"/>
    <lineage>
        <taxon>Bacteria</taxon>
        <taxon>Pseudomonadati</taxon>
        <taxon>Pseudomonadota</taxon>
        <taxon>Betaproteobacteria</taxon>
        <taxon>Burkholderiales</taxon>
        <taxon>Oxalobacteraceae</taxon>
        <taxon>Noviherbaspirillum</taxon>
    </lineage>
</organism>
<feature type="transmembrane region" description="Helical" evidence="1">
    <location>
        <begin position="12"/>
        <end position="31"/>
    </location>
</feature>
<keyword evidence="1" id="KW-1133">Transmembrane helix</keyword>
<evidence type="ECO:0000313" key="3">
    <source>
        <dbReference type="EMBL" id="MEC4718362.1"/>
    </source>
</evidence>
<keyword evidence="1" id="KW-0472">Membrane</keyword>
<feature type="transmembrane region" description="Helical" evidence="1">
    <location>
        <begin position="37"/>
        <end position="61"/>
    </location>
</feature>
<comment type="caution">
    <text evidence="3">The sequence shown here is derived from an EMBL/GenBank/DDBJ whole genome shotgun (WGS) entry which is preliminary data.</text>
</comment>
<protein>
    <submittedName>
        <fullName evidence="3">DUF2892 domain-containing protein</fullName>
    </submittedName>
</protein>
<dbReference type="Pfam" id="PF11127">
    <property type="entry name" value="YgaP-like_TM"/>
    <property type="match status" value="1"/>
</dbReference>
<name>A0ABU6J4V0_9BURK</name>
<dbReference type="RefSeq" id="WP_194724070.1">
    <property type="nucleotide sequence ID" value="NZ_JAWIIV010000002.1"/>
</dbReference>
<dbReference type="InterPro" id="IPR021309">
    <property type="entry name" value="YgaP-like_TM"/>
</dbReference>
<keyword evidence="1" id="KW-0812">Transmembrane</keyword>
<evidence type="ECO:0000313" key="4">
    <source>
        <dbReference type="Proteomes" id="UP001352263"/>
    </source>
</evidence>
<evidence type="ECO:0000256" key="1">
    <source>
        <dbReference type="SAM" id="Phobius"/>
    </source>
</evidence>
<accession>A0ABU6J4V0</accession>